<protein>
    <recommendedName>
        <fullName evidence="2">Right handed beta helix domain-containing protein</fullName>
    </recommendedName>
</protein>
<dbReference type="InterPro" id="IPR039448">
    <property type="entry name" value="Beta_helix"/>
</dbReference>
<dbReference type="InterPro" id="IPR022441">
    <property type="entry name" value="Para_beta_helix_rpt-2"/>
</dbReference>
<keyword evidence="1" id="KW-0812">Transmembrane</keyword>
<name>A0A0F9KRU4_9ZZZZ</name>
<dbReference type="InterPro" id="IPR011050">
    <property type="entry name" value="Pectin_lyase_fold/virulence"/>
</dbReference>
<reference evidence="3" key="1">
    <citation type="journal article" date="2015" name="Nature">
        <title>Complex archaea that bridge the gap between prokaryotes and eukaryotes.</title>
        <authorList>
            <person name="Spang A."/>
            <person name="Saw J.H."/>
            <person name="Jorgensen S.L."/>
            <person name="Zaremba-Niedzwiedzka K."/>
            <person name="Martijn J."/>
            <person name="Lind A.E."/>
            <person name="van Eijk R."/>
            <person name="Schleper C."/>
            <person name="Guy L."/>
            <person name="Ettema T.J."/>
        </authorList>
    </citation>
    <scope>NUCLEOTIDE SEQUENCE</scope>
</reference>
<comment type="caution">
    <text evidence="3">The sequence shown here is derived from an EMBL/GenBank/DDBJ whole genome shotgun (WGS) entry which is preliminary data.</text>
</comment>
<keyword evidence="1" id="KW-1133">Transmembrane helix</keyword>
<dbReference type="InterPro" id="IPR012334">
    <property type="entry name" value="Pectin_lyas_fold"/>
</dbReference>
<sequence>MRKKNIVLFFFITFSTVMVLSFPMGVEDTTTVSGNVREIGLKESLISINKDDYTNFTEPGILVNNYSIFRIYINDYDVNYNSSKTAAENDWLKGSGTYSDPFILENLYINTQGGGGIYIRFSSSYFIIRNNWFDNDNPNLWDDGIFVFQSRGGNVRIENNTITNFYNGISLMGSVTNSTISNNIMVNTFTSAALNKGRAIQIDGQCDNNTIEGNIIVDFREMLYVWSSNNIYTKNNYAVNNFFTEADVNNPIYLRETNYSRITNNTMAGGFAYGVFALKNTGGIGNIVEFNTVVTNSTDFLDTTLSISSDLQTQQSEDNVVTLVNSNYNYIGYNTMLLPSDDYTPQNSEDPEDPDTTESPKGIISGYDFIILISIASVTLLTILVRRRKR</sequence>
<dbReference type="EMBL" id="LAZR01007561">
    <property type="protein sequence ID" value="KKM84478.1"/>
    <property type="molecule type" value="Genomic_DNA"/>
</dbReference>
<dbReference type="SMART" id="SM00710">
    <property type="entry name" value="PbH1"/>
    <property type="match status" value="6"/>
</dbReference>
<dbReference type="Pfam" id="PF13229">
    <property type="entry name" value="Beta_helix"/>
    <property type="match status" value="1"/>
</dbReference>
<dbReference type="AlphaFoldDB" id="A0A0F9KRU4"/>
<dbReference type="SUPFAM" id="SSF51126">
    <property type="entry name" value="Pectin lyase-like"/>
    <property type="match status" value="1"/>
</dbReference>
<dbReference type="InterPro" id="IPR006626">
    <property type="entry name" value="PbH1"/>
</dbReference>
<feature type="transmembrane region" description="Helical" evidence="1">
    <location>
        <begin position="364"/>
        <end position="385"/>
    </location>
</feature>
<organism evidence="3">
    <name type="scientific">marine sediment metagenome</name>
    <dbReference type="NCBI Taxonomy" id="412755"/>
    <lineage>
        <taxon>unclassified sequences</taxon>
        <taxon>metagenomes</taxon>
        <taxon>ecological metagenomes</taxon>
    </lineage>
</organism>
<evidence type="ECO:0000256" key="1">
    <source>
        <dbReference type="SAM" id="Phobius"/>
    </source>
</evidence>
<evidence type="ECO:0000259" key="2">
    <source>
        <dbReference type="Pfam" id="PF13229"/>
    </source>
</evidence>
<accession>A0A0F9KRU4</accession>
<proteinExistence type="predicted"/>
<gene>
    <name evidence="3" type="ORF">LCGC14_1298720</name>
</gene>
<dbReference type="Gene3D" id="2.160.20.10">
    <property type="entry name" value="Single-stranded right-handed beta-helix, Pectin lyase-like"/>
    <property type="match status" value="1"/>
</dbReference>
<keyword evidence="1" id="KW-0472">Membrane</keyword>
<evidence type="ECO:0000313" key="3">
    <source>
        <dbReference type="EMBL" id="KKM84478.1"/>
    </source>
</evidence>
<feature type="domain" description="Right handed beta helix" evidence="2">
    <location>
        <begin position="51"/>
        <end position="183"/>
    </location>
</feature>
<dbReference type="NCBIfam" id="TIGR03804">
    <property type="entry name" value="para_beta_helix"/>
    <property type="match status" value="1"/>
</dbReference>